<accession>A0A926HM56</accession>
<keyword evidence="5" id="KW-0378">Hydrolase</keyword>
<reference evidence="5" key="1">
    <citation type="submission" date="2020-08" db="EMBL/GenBank/DDBJ databases">
        <title>Genome public.</title>
        <authorList>
            <person name="Liu C."/>
            <person name="Sun Q."/>
        </authorList>
    </citation>
    <scope>NUCLEOTIDE SEQUENCE</scope>
    <source>
        <strain evidence="5">NSJ-44</strain>
    </source>
</reference>
<keyword evidence="6" id="KW-1185">Reference proteome</keyword>
<evidence type="ECO:0000259" key="4">
    <source>
        <dbReference type="Pfam" id="PF10370"/>
    </source>
</evidence>
<dbReference type="GO" id="GO:0046872">
    <property type="term" value="F:metal ion binding"/>
    <property type="evidence" value="ECO:0007669"/>
    <property type="project" value="UniProtKB-KW"/>
</dbReference>
<dbReference type="Pfam" id="PF10370">
    <property type="entry name" value="Rv2993c-like_N"/>
    <property type="match status" value="1"/>
</dbReference>
<dbReference type="EMBL" id="JACRSO010000002">
    <property type="protein sequence ID" value="MBC8528783.1"/>
    <property type="molecule type" value="Genomic_DNA"/>
</dbReference>
<dbReference type="GO" id="GO:0016853">
    <property type="term" value="F:isomerase activity"/>
    <property type="evidence" value="ECO:0007669"/>
    <property type="project" value="UniProtKB-ARBA"/>
</dbReference>
<sequence length="253" mass="28072">MRIARVERDGQVFYAAVEGTLLRRLEGCIFDEVRLTDETYRLDEARLLSPVQPSKVVAVGINYADHMEEMKHQKPEDPVIFIKPASCVVGPDEPIVRPPQSARVDYEAELGVVIGRHCQRIGADEAMDYVLGFTCVNDVTARDIQQKDGQWTRAKGFYTFAPIGPWIETAFDYTQADVESRLNGKVCQHSNTRLLMNPIPKLISFISQVMTLEAGDVIATGTPAGIGPMVAGDVVEIEVEGIGILRNPVIDWE</sequence>
<dbReference type="GO" id="GO:0018773">
    <property type="term" value="F:acetylpyruvate hydrolase activity"/>
    <property type="evidence" value="ECO:0007669"/>
    <property type="project" value="TreeGrafter"/>
</dbReference>
<organism evidence="5 6">
    <name type="scientific">Luoshenia tenuis</name>
    <dbReference type="NCBI Taxonomy" id="2763654"/>
    <lineage>
        <taxon>Bacteria</taxon>
        <taxon>Bacillati</taxon>
        <taxon>Bacillota</taxon>
        <taxon>Clostridia</taxon>
        <taxon>Christensenellales</taxon>
        <taxon>Christensenellaceae</taxon>
        <taxon>Luoshenia</taxon>
    </lineage>
</organism>
<dbReference type="FunFam" id="3.90.850.10:FF:000002">
    <property type="entry name" value="2-hydroxyhepta-2,4-diene-1,7-dioate isomerase"/>
    <property type="match status" value="1"/>
</dbReference>
<feature type="domain" description="Fumarylacetoacetase-like C-terminal" evidence="3">
    <location>
        <begin position="55"/>
        <end position="249"/>
    </location>
</feature>
<dbReference type="Gene3D" id="2.30.30.370">
    <property type="entry name" value="FAH"/>
    <property type="match status" value="1"/>
</dbReference>
<dbReference type="InterPro" id="IPR018833">
    <property type="entry name" value="Rv2993c-like_N"/>
</dbReference>
<dbReference type="PANTHER" id="PTHR11820:SF7">
    <property type="entry name" value="ACYLPYRUVASE FAHD1, MITOCHONDRIAL"/>
    <property type="match status" value="1"/>
</dbReference>
<feature type="domain" description="Rv2993c-like N-terminal" evidence="4">
    <location>
        <begin position="1"/>
        <end position="50"/>
    </location>
</feature>
<dbReference type="Pfam" id="PF01557">
    <property type="entry name" value="FAA_hydrolase"/>
    <property type="match status" value="1"/>
</dbReference>
<dbReference type="RefSeq" id="WP_249284752.1">
    <property type="nucleotide sequence ID" value="NZ_JACRSO010000002.1"/>
</dbReference>
<evidence type="ECO:0000259" key="3">
    <source>
        <dbReference type="Pfam" id="PF01557"/>
    </source>
</evidence>
<gene>
    <name evidence="5" type="ORF">H8699_04990</name>
</gene>
<comment type="caution">
    <text evidence="5">The sequence shown here is derived from an EMBL/GenBank/DDBJ whole genome shotgun (WGS) entry which is preliminary data.</text>
</comment>
<dbReference type="Gene3D" id="3.90.850.10">
    <property type="entry name" value="Fumarylacetoacetase-like, C-terminal domain"/>
    <property type="match status" value="1"/>
</dbReference>
<protein>
    <submittedName>
        <fullName evidence="5">Fumarylacetoacetate hydrolase family protein</fullName>
    </submittedName>
</protein>
<evidence type="ECO:0000256" key="1">
    <source>
        <dbReference type="ARBA" id="ARBA00010211"/>
    </source>
</evidence>
<dbReference type="GO" id="GO:0019752">
    <property type="term" value="P:carboxylic acid metabolic process"/>
    <property type="evidence" value="ECO:0007669"/>
    <property type="project" value="UniProtKB-ARBA"/>
</dbReference>
<dbReference type="SUPFAM" id="SSF56529">
    <property type="entry name" value="FAH"/>
    <property type="match status" value="1"/>
</dbReference>
<dbReference type="InterPro" id="IPR011234">
    <property type="entry name" value="Fumarylacetoacetase-like_C"/>
</dbReference>
<dbReference type="PANTHER" id="PTHR11820">
    <property type="entry name" value="ACYLPYRUVASE"/>
    <property type="match status" value="1"/>
</dbReference>
<evidence type="ECO:0000256" key="2">
    <source>
        <dbReference type="ARBA" id="ARBA00022723"/>
    </source>
</evidence>
<evidence type="ECO:0000313" key="6">
    <source>
        <dbReference type="Proteomes" id="UP000654279"/>
    </source>
</evidence>
<comment type="similarity">
    <text evidence="1">Belongs to the FAH family.</text>
</comment>
<dbReference type="AlphaFoldDB" id="A0A926HM56"/>
<dbReference type="Proteomes" id="UP000654279">
    <property type="component" value="Unassembled WGS sequence"/>
</dbReference>
<evidence type="ECO:0000313" key="5">
    <source>
        <dbReference type="EMBL" id="MBC8528783.1"/>
    </source>
</evidence>
<keyword evidence="2" id="KW-0479">Metal-binding</keyword>
<proteinExistence type="inferred from homology"/>
<name>A0A926HM56_9FIRM</name>
<dbReference type="InterPro" id="IPR036663">
    <property type="entry name" value="Fumarylacetoacetase_C_sf"/>
</dbReference>